<feature type="repeat" description="PPR" evidence="2">
    <location>
        <begin position="456"/>
        <end position="490"/>
    </location>
</feature>
<dbReference type="InterPro" id="IPR002885">
    <property type="entry name" value="PPR_rpt"/>
</dbReference>
<dbReference type="Pfam" id="PF13812">
    <property type="entry name" value="PPR_3"/>
    <property type="match status" value="1"/>
</dbReference>
<dbReference type="InterPro" id="IPR011990">
    <property type="entry name" value="TPR-like_helical_dom_sf"/>
</dbReference>
<evidence type="ECO:0000256" key="3">
    <source>
        <dbReference type="SAM" id="MobiDB-lite"/>
    </source>
</evidence>
<organism evidence="4 5">
    <name type="scientific">Polyrhizophydium stewartii</name>
    <dbReference type="NCBI Taxonomy" id="2732419"/>
    <lineage>
        <taxon>Eukaryota</taxon>
        <taxon>Fungi</taxon>
        <taxon>Fungi incertae sedis</taxon>
        <taxon>Chytridiomycota</taxon>
        <taxon>Chytridiomycota incertae sedis</taxon>
        <taxon>Chytridiomycetes</taxon>
        <taxon>Rhizophydiales</taxon>
        <taxon>Rhizophydiales incertae sedis</taxon>
        <taxon>Polyrhizophydium</taxon>
    </lineage>
</organism>
<dbReference type="EMBL" id="JADGIZ020000046">
    <property type="protein sequence ID" value="KAL2913457.1"/>
    <property type="molecule type" value="Genomic_DNA"/>
</dbReference>
<feature type="repeat" description="PPR" evidence="2">
    <location>
        <begin position="340"/>
        <end position="374"/>
    </location>
</feature>
<sequence length="933" mass="99205">MLAVARLLADLAPATTLSGTHAALLARAEAIARARAARISGAPASLTDTLLADTTDLLARLLPLGQVAVPALSHMLWDHVRLGDVDVALAVLRAMHDGGITPDLRGVAAASVLVDLARPDDKEPSNPPRIQISSSATVELVRIHRSILESAQIAPSDPSLALLRIELLCSHPAWVELAPAVLAAANLSAAQPALVLDAHRVMLAAAVAFKRDIVSAERLFAAPSQDYGVAPDRKLYTALMRAHVALANRERVLELDAAMRAAGIRPDAATFVALLNAHALDGDAPAALAVLAECADAGIAVSMPMLAAVLVAHVRNPDALAMDAAESFAADHILGVHTVGTSVFNIMIHGYARRGMLARMLEWFDMLLAQGCRPDAFTYSSLKYGVFSSAVDQSARDLRGSFDQIFERRAEMPVQEVRSVVSDTIELNYYLRSGSVEQGVSWFESNLAGGGMHEPDMAAYTNLLAALVQNGGSDEALALFDIMTERNFRPDADVYEQLMRLCIRSPGREYQSFQLLESMMAAHITPTPQILVILIRLCLRFSDSSNLDGLIQLATVRRRAALHPDFYTQALATLVHRTTTWGHAASAAAAILRDMLAKNAANAPAILTSTAQLAIAERCVPVLSALAHISAAVQAPLAAAFPADAVISALCTAVSGDADTAGVGSADLADAGAGAHAVYSDAFDGEDPAGPPPADTELSAVPPPLRALVRFVPYAVAQRAVADFGCVRECLRCLGAEKEGLAIFRLWHALEAAKPALALPADLPSLVLEQLGIYARDEALARRMWEEWAAAPAAGTGAAAPTIAAATALGSADTGAAAVTPADVQGADLAEETPATKPAQSATVAREPRRLATPPRESDVWTFVRVLIWWGKIDEAEYWATEGVLALGIPVQGDLVRQFLNWARLKQMPDVEHAVRDFWTRRRPEWFQADTVV</sequence>
<dbReference type="NCBIfam" id="TIGR00756">
    <property type="entry name" value="PPR"/>
    <property type="match status" value="2"/>
</dbReference>
<dbReference type="Pfam" id="PF13041">
    <property type="entry name" value="PPR_2"/>
    <property type="match status" value="2"/>
</dbReference>
<accession>A0ABR4N1T7</accession>
<dbReference type="PROSITE" id="PS51375">
    <property type="entry name" value="PPR"/>
    <property type="match status" value="2"/>
</dbReference>
<evidence type="ECO:0000313" key="4">
    <source>
        <dbReference type="EMBL" id="KAL2913457.1"/>
    </source>
</evidence>
<evidence type="ECO:0000256" key="2">
    <source>
        <dbReference type="PROSITE-ProRule" id="PRU00708"/>
    </source>
</evidence>
<reference evidence="4 5" key="1">
    <citation type="submission" date="2023-09" db="EMBL/GenBank/DDBJ databases">
        <title>Pangenome analysis of Batrachochytrium dendrobatidis and related Chytrids.</title>
        <authorList>
            <person name="Yacoub M.N."/>
            <person name="Stajich J.E."/>
            <person name="James T.Y."/>
        </authorList>
    </citation>
    <scope>NUCLEOTIDE SEQUENCE [LARGE SCALE GENOMIC DNA]</scope>
    <source>
        <strain evidence="4 5">JEL0888</strain>
    </source>
</reference>
<dbReference type="InterPro" id="IPR051240">
    <property type="entry name" value="Mito_RNA-Proc/Resp"/>
</dbReference>
<evidence type="ECO:0008006" key="6">
    <source>
        <dbReference type="Google" id="ProtNLM"/>
    </source>
</evidence>
<dbReference type="PANTHER" id="PTHR47933:SF11">
    <property type="entry name" value="PENTATRICOPEPTIDE REPEAT-CONTAINING PROTEIN 2"/>
    <property type="match status" value="1"/>
</dbReference>
<gene>
    <name evidence="4" type="ORF">HK105_207069</name>
</gene>
<evidence type="ECO:0000313" key="5">
    <source>
        <dbReference type="Proteomes" id="UP001527925"/>
    </source>
</evidence>
<protein>
    <recommendedName>
        <fullName evidence="6">Pentatricopeptide repeat-containing protein</fullName>
    </recommendedName>
</protein>
<evidence type="ECO:0000256" key="1">
    <source>
        <dbReference type="ARBA" id="ARBA00022737"/>
    </source>
</evidence>
<comment type="caution">
    <text evidence="4">The sequence shown here is derived from an EMBL/GenBank/DDBJ whole genome shotgun (WGS) entry which is preliminary data.</text>
</comment>
<dbReference type="Proteomes" id="UP001527925">
    <property type="component" value="Unassembled WGS sequence"/>
</dbReference>
<dbReference type="Gene3D" id="1.25.40.10">
    <property type="entry name" value="Tetratricopeptide repeat domain"/>
    <property type="match status" value="3"/>
</dbReference>
<name>A0ABR4N1T7_9FUNG</name>
<keyword evidence="5" id="KW-1185">Reference proteome</keyword>
<dbReference type="PANTHER" id="PTHR47933">
    <property type="entry name" value="PENTATRICOPEPTIDE REPEAT-CONTAINING PROTEIN 1, MITOCHONDRIAL"/>
    <property type="match status" value="1"/>
</dbReference>
<proteinExistence type="predicted"/>
<keyword evidence="1" id="KW-0677">Repeat</keyword>
<feature type="region of interest" description="Disordered" evidence="3">
    <location>
        <begin position="832"/>
        <end position="851"/>
    </location>
</feature>